<dbReference type="OrthoDB" id="9794694at2"/>
<evidence type="ECO:0000256" key="3">
    <source>
        <dbReference type="ARBA" id="ARBA00023125"/>
    </source>
</evidence>
<dbReference type="Pfam" id="PF03466">
    <property type="entry name" value="LysR_substrate"/>
    <property type="match status" value="1"/>
</dbReference>
<evidence type="ECO:0000256" key="1">
    <source>
        <dbReference type="ARBA" id="ARBA00009437"/>
    </source>
</evidence>
<organism evidence="6 7">
    <name type="scientific">Rhizorhabdus histidinilytica</name>
    <dbReference type="NCBI Taxonomy" id="439228"/>
    <lineage>
        <taxon>Bacteria</taxon>
        <taxon>Pseudomonadati</taxon>
        <taxon>Pseudomonadota</taxon>
        <taxon>Alphaproteobacteria</taxon>
        <taxon>Sphingomonadales</taxon>
        <taxon>Sphingomonadaceae</taxon>
        <taxon>Rhizorhabdus</taxon>
    </lineage>
</organism>
<dbReference type="InterPro" id="IPR036388">
    <property type="entry name" value="WH-like_DNA-bd_sf"/>
</dbReference>
<keyword evidence="4" id="KW-0804">Transcription</keyword>
<reference evidence="7" key="1">
    <citation type="submission" date="2017-02" db="EMBL/GenBank/DDBJ databases">
        <authorList>
            <person name="Varghese N."/>
            <person name="Submissions S."/>
        </authorList>
    </citation>
    <scope>NUCLEOTIDE SEQUENCE [LARGE SCALE GENOMIC DNA]</scope>
    <source>
        <strain evidence="7">UM2</strain>
    </source>
</reference>
<dbReference type="PROSITE" id="PS50931">
    <property type="entry name" value="HTH_LYSR"/>
    <property type="match status" value="1"/>
</dbReference>
<feature type="domain" description="HTH lysR-type" evidence="5">
    <location>
        <begin position="8"/>
        <end position="65"/>
    </location>
</feature>
<dbReference type="SUPFAM" id="SSF46785">
    <property type="entry name" value="Winged helix' DNA-binding domain"/>
    <property type="match status" value="1"/>
</dbReference>
<dbReference type="Gene3D" id="3.40.190.10">
    <property type="entry name" value="Periplasmic binding protein-like II"/>
    <property type="match status" value="2"/>
</dbReference>
<keyword evidence="7" id="KW-1185">Reference proteome</keyword>
<dbReference type="AlphaFoldDB" id="A0A1T5CZI8"/>
<name>A0A1T5CZI8_9SPHN</name>
<proteinExistence type="inferred from homology"/>
<evidence type="ECO:0000259" key="5">
    <source>
        <dbReference type="PROSITE" id="PS50931"/>
    </source>
</evidence>
<protein>
    <submittedName>
        <fullName evidence="6">DNA-binding transcriptional regulator, LysR family</fullName>
    </submittedName>
</protein>
<comment type="similarity">
    <text evidence="1">Belongs to the LysR transcriptional regulatory family.</text>
</comment>
<dbReference type="STRING" id="439228.SAMN06295920_104443"/>
<keyword evidence="2" id="KW-0805">Transcription regulation</keyword>
<evidence type="ECO:0000256" key="2">
    <source>
        <dbReference type="ARBA" id="ARBA00023015"/>
    </source>
</evidence>
<sequence length="318" mass="35348">MDRRKFLPPFAALRAFEAVGRLRGVRKAAETLMVDHAIVSRHVRALEAWTGVTLLDRSRGAGMLTEQGAAYHTRITAAFAEIANATADLMHVPDTRLLRLWCVPGFASRWLMPRLDRFHKRHPDIELEVRPSDRPPDFAADEADVDIRYVRDGSPARQDRIRRIELARPAVYPVISPSFPLGGGRLFGPLDLLRAPLLHEEGDGEWRAWLAAQGVTVPSQLPGVRLWHAHVCIDAARQGQGVALGNDFLVAAELDTGALRRLEPAEAAFRPAILGSYALMAREDRWSADPVAKFRRWLRAAIRNDMPPAPDEAGAHAD</sequence>
<gene>
    <name evidence="6" type="ORF">SAMN06295920_104443</name>
</gene>
<dbReference type="PANTHER" id="PTHR30537:SF79">
    <property type="entry name" value="TRANSCRIPTIONAL REGULATOR-RELATED"/>
    <property type="match status" value="1"/>
</dbReference>
<dbReference type="CDD" id="cd08432">
    <property type="entry name" value="PBP2_GcdR_TrpI_HvrB_AmpR_like"/>
    <property type="match status" value="1"/>
</dbReference>
<dbReference type="Proteomes" id="UP000189818">
    <property type="component" value="Unassembled WGS sequence"/>
</dbReference>
<dbReference type="InterPro" id="IPR036390">
    <property type="entry name" value="WH_DNA-bd_sf"/>
</dbReference>
<dbReference type="RefSeq" id="WP_079648325.1">
    <property type="nucleotide sequence ID" value="NZ_FUYM01000004.1"/>
</dbReference>
<dbReference type="EMBL" id="FUYM01000004">
    <property type="protein sequence ID" value="SKB64756.1"/>
    <property type="molecule type" value="Genomic_DNA"/>
</dbReference>
<evidence type="ECO:0000256" key="4">
    <source>
        <dbReference type="ARBA" id="ARBA00023163"/>
    </source>
</evidence>
<dbReference type="Gene3D" id="1.10.10.10">
    <property type="entry name" value="Winged helix-like DNA-binding domain superfamily/Winged helix DNA-binding domain"/>
    <property type="match status" value="1"/>
</dbReference>
<accession>A0A1T5CZI8</accession>
<dbReference type="Pfam" id="PF00126">
    <property type="entry name" value="HTH_1"/>
    <property type="match status" value="1"/>
</dbReference>
<dbReference type="InterPro" id="IPR058163">
    <property type="entry name" value="LysR-type_TF_proteobact-type"/>
</dbReference>
<dbReference type="GO" id="GO:0006351">
    <property type="term" value="P:DNA-templated transcription"/>
    <property type="evidence" value="ECO:0007669"/>
    <property type="project" value="TreeGrafter"/>
</dbReference>
<dbReference type="GO" id="GO:0003700">
    <property type="term" value="F:DNA-binding transcription factor activity"/>
    <property type="evidence" value="ECO:0007669"/>
    <property type="project" value="InterPro"/>
</dbReference>
<dbReference type="GO" id="GO:0043565">
    <property type="term" value="F:sequence-specific DNA binding"/>
    <property type="evidence" value="ECO:0007669"/>
    <property type="project" value="TreeGrafter"/>
</dbReference>
<keyword evidence="3 6" id="KW-0238">DNA-binding</keyword>
<dbReference type="InterPro" id="IPR005119">
    <property type="entry name" value="LysR_subst-bd"/>
</dbReference>
<dbReference type="PANTHER" id="PTHR30537">
    <property type="entry name" value="HTH-TYPE TRANSCRIPTIONAL REGULATOR"/>
    <property type="match status" value="1"/>
</dbReference>
<evidence type="ECO:0000313" key="7">
    <source>
        <dbReference type="Proteomes" id="UP000189818"/>
    </source>
</evidence>
<dbReference type="SUPFAM" id="SSF53850">
    <property type="entry name" value="Periplasmic binding protein-like II"/>
    <property type="match status" value="1"/>
</dbReference>
<dbReference type="InterPro" id="IPR000847">
    <property type="entry name" value="LysR_HTH_N"/>
</dbReference>
<evidence type="ECO:0000313" key="6">
    <source>
        <dbReference type="EMBL" id="SKB64756.1"/>
    </source>
</evidence>